<evidence type="ECO:0000313" key="7">
    <source>
        <dbReference type="Proteomes" id="UP001610100"/>
    </source>
</evidence>
<keyword evidence="7" id="KW-1185">Reference proteome</keyword>
<protein>
    <submittedName>
        <fullName evidence="6">Calx-beta domain-containing protein</fullName>
    </submittedName>
</protein>
<dbReference type="Pfam" id="PF03160">
    <property type="entry name" value="Calx-beta"/>
    <property type="match status" value="3"/>
</dbReference>
<feature type="domain" description="Calx-beta" evidence="5">
    <location>
        <begin position="66"/>
        <end position="142"/>
    </location>
</feature>
<organism evidence="6 7">
    <name type="scientific">Gaetbulibacter aestuarii</name>
    <dbReference type="NCBI Taxonomy" id="1502358"/>
    <lineage>
        <taxon>Bacteria</taxon>
        <taxon>Pseudomonadati</taxon>
        <taxon>Bacteroidota</taxon>
        <taxon>Flavobacteriia</taxon>
        <taxon>Flavobacteriales</taxon>
        <taxon>Flavobacteriaceae</taxon>
        <taxon>Gaetbulibacter</taxon>
    </lineage>
</organism>
<feature type="signal peptide" evidence="4">
    <location>
        <begin position="1"/>
        <end position="20"/>
    </location>
</feature>
<dbReference type="SUPFAM" id="SSF141072">
    <property type="entry name" value="CalX-like"/>
    <property type="match status" value="3"/>
</dbReference>
<dbReference type="PANTHER" id="PTHR46682:SF1">
    <property type="entry name" value="ADHESION G-PROTEIN COUPLED RECEPTOR V1"/>
    <property type="match status" value="1"/>
</dbReference>
<evidence type="ECO:0000256" key="4">
    <source>
        <dbReference type="SAM" id="SignalP"/>
    </source>
</evidence>
<gene>
    <name evidence="6" type="ORF">V8G58_04380</name>
</gene>
<comment type="caution">
    <text evidence="6">The sequence shown here is derived from an EMBL/GenBank/DDBJ whole genome shotgun (WGS) entry which is preliminary data.</text>
</comment>
<dbReference type="PANTHER" id="PTHR46682">
    <property type="entry name" value="ADHESION G-PROTEIN COUPLED RECEPTOR V1"/>
    <property type="match status" value="1"/>
</dbReference>
<feature type="domain" description="Calx-beta" evidence="5">
    <location>
        <begin position="148"/>
        <end position="263"/>
    </location>
</feature>
<evidence type="ECO:0000259" key="5">
    <source>
        <dbReference type="Pfam" id="PF03160"/>
    </source>
</evidence>
<dbReference type="InterPro" id="IPR038081">
    <property type="entry name" value="CalX-like_sf"/>
</dbReference>
<keyword evidence="3" id="KW-0106">Calcium</keyword>
<dbReference type="InterPro" id="IPR003644">
    <property type="entry name" value="Calx_beta"/>
</dbReference>
<dbReference type="RefSeq" id="WP_344740118.1">
    <property type="nucleotide sequence ID" value="NZ_BAABAY010000001.1"/>
</dbReference>
<feature type="chain" id="PRO_5045970214" evidence="4">
    <location>
        <begin position="21"/>
        <end position="581"/>
    </location>
</feature>
<evidence type="ECO:0000256" key="2">
    <source>
        <dbReference type="ARBA" id="ARBA00022737"/>
    </source>
</evidence>
<dbReference type="InterPro" id="IPR026919">
    <property type="entry name" value="ADGRV1"/>
</dbReference>
<reference evidence="6 7" key="1">
    <citation type="submission" date="2024-02" db="EMBL/GenBank/DDBJ databases">
        <title>A Gaetbulibacter species isolated from tidal flats and genomic insights of their niches.</title>
        <authorList>
            <person name="Ye Y."/>
        </authorList>
    </citation>
    <scope>NUCLEOTIDE SEQUENCE [LARGE SCALE GENOMIC DNA]</scope>
    <source>
        <strain evidence="6 7">KYW382</strain>
    </source>
</reference>
<evidence type="ECO:0000313" key="6">
    <source>
        <dbReference type="EMBL" id="MFH6771161.1"/>
    </source>
</evidence>
<dbReference type="Gene3D" id="2.60.40.2030">
    <property type="match status" value="3"/>
</dbReference>
<feature type="domain" description="Calx-beta" evidence="5">
    <location>
        <begin position="275"/>
        <end position="372"/>
    </location>
</feature>
<dbReference type="EMBL" id="JBAWKB010000001">
    <property type="protein sequence ID" value="MFH6771161.1"/>
    <property type="molecule type" value="Genomic_DNA"/>
</dbReference>
<keyword evidence="2" id="KW-0677">Repeat</keyword>
<evidence type="ECO:0000256" key="3">
    <source>
        <dbReference type="ARBA" id="ARBA00022837"/>
    </source>
</evidence>
<accession>A0ABW7MWF2</accession>
<proteinExistence type="predicted"/>
<evidence type="ECO:0000256" key="1">
    <source>
        <dbReference type="ARBA" id="ARBA00022729"/>
    </source>
</evidence>
<dbReference type="Proteomes" id="UP001610100">
    <property type="component" value="Unassembled WGS sequence"/>
</dbReference>
<name>A0ABW7MWF2_9FLAO</name>
<sequence>MKLKLIIITILLSALYFTCAKDEVQANGTGVANFSLKEITEVENATTALGINIGIDAYNHAAGTISVSVTGGEYGTDFETSAGSASFDLEVDANSLLETFSIQPVDDDLIEDNKTLTITLTDATGGIELGENLTISFTILDNDDPLVALVGFESDSGSIQENDASSTTINMPFDQESTNGGIITIEATGDAVYGTDYTVEGQTSATMTINVPAGATTASINVQPIDNSEYAVDKNIIFTITDVSGGLAIGTTPETTITIVNDDEAPNPTIDFNASNPVTIDEGAGTVTLNFDISGTTTADATIEITASGTATVGDDYSFNGDTTSPYNLMIPAGSSSASLDLVIIDDTTFEGDEAFTLDMTNASGGLNLGSTLIQYNTTIVENDPDPSAYSYVETFESNDGSNTYLNDVLGFQNIILPTQDISNKQIDLITNSGSFSDVNDVTATSDNGLNLFYNSNQVAADFGLIDNVVVTPVQTGRGTIDISVDVSYAFKNQNSGEATIYWSQTYDGSGTFNESDWTVLGSETVASMDGEGYGNNTYKRETFTVNATGDFYIAMRVTQTIDFDFYRTRWRFDNVKAIAQ</sequence>
<keyword evidence="1 4" id="KW-0732">Signal</keyword>